<keyword evidence="2" id="KW-1185">Reference proteome</keyword>
<dbReference type="Gene3D" id="3.40.50.1820">
    <property type="entry name" value="alpha/beta hydrolase"/>
    <property type="match status" value="1"/>
</dbReference>
<proteinExistence type="predicted"/>
<dbReference type="RefSeq" id="WP_091499024.1">
    <property type="nucleotide sequence ID" value="NZ_FODJ01000010.1"/>
</dbReference>
<dbReference type="OrthoDB" id="8183145at2"/>
<dbReference type="SUPFAM" id="SSF53474">
    <property type="entry name" value="alpha/beta-Hydrolases"/>
    <property type="match status" value="1"/>
</dbReference>
<dbReference type="InterPro" id="IPR029058">
    <property type="entry name" value="AB_hydrolase_fold"/>
</dbReference>
<sequence length="340" mass="37777">MDNALNQFLEILYAEKVALYKNKSASHRTKEQLIKGLQQRLGFLPKELINQPELLTDCEEEQNFNGFSRKRIRYLTANALEANAYILTPDNALDSEQLPTVIALHGHGYGNKEVVGLTAEGYEDDTNGGIHNQFAIKLVNQGFKVIAPELIGIGGRMLKQDLTEQRSSSCDKLTRALMLSGITLAGLRVYEITRLLDIIKQFNDVDQSRIGIMGFSGGGLVAGYSSILDKRIQATVLTGFTNTFKGSILASQHCIDNYLPDILAVGELPELLSCIAPRPLFIESGINDPIFPIASTKEAVAFLENVYRQEVEQASFAYEFFEGRHEVKGDTAIMWLKENL</sequence>
<reference evidence="1 2" key="1">
    <citation type="submission" date="2016-10" db="EMBL/GenBank/DDBJ databases">
        <authorList>
            <person name="de Groot N.N."/>
        </authorList>
    </citation>
    <scope>NUCLEOTIDE SEQUENCE [LARGE SCALE GENOMIC DNA]</scope>
    <source>
        <strain evidence="1 2">CGMCC 1.10434</strain>
    </source>
</reference>
<evidence type="ECO:0000313" key="1">
    <source>
        <dbReference type="EMBL" id="SEO63289.1"/>
    </source>
</evidence>
<dbReference type="Pfam" id="PF12715">
    <property type="entry name" value="Abhydrolase_7"/>
    <property type="match status" value="1"/>
</dbReference>
<evidence type="ECO:0000313" key="2">
    <source>
        <dbReference type="Proteomes" id="UP000199300"/>
    </source>
</evidence>
<dbReference type="AlphaFoldDB" id="A0A1H8R9P8"/>
<dbReference type="InterPro" id="IPR025890">
    <property type="entry name" value="Abhydrolase_bac"/>
</dbReference>
<protein>
    <submittedName>
        <fullName evidence="1">Abhydrolase family protein</fullName>
    </submittedName>
</protein>
<dbReference type="Proteomes" id="UP000199300">
    <property type="component" value="Unassembled WGS sequence"/>
</dbReference>
<dbReference type="STRING" id="872970.SAMN04488134_11013"/>
<name>A0A1H8R9P8_9BACI</name>
<dbReference type="EMBL" id="FODJ01000010">
    <property type="protein sequence ID" value="SEO63289.1"/>
    <property type="molecule type" value="Genomic_DNA"/>
</dbReference>
<organism evidence="1 2">
    <name type="scientific">Amphibacillus marinus</name>
    <dbReference type="NCBI Taxonomy" id="872970"/>
    <lineage>
        <taxon>Bacteria</taxon>
        <taxon>Bacillati</taxon>
        <taxon>Bacillota</taxon>
        <taxon>Bacilli</taxon>
        <taxon>Bacillales</taxon>
        <taxon>Bacillaceae</taxon>
        <taxon>Amphibacillus</taxon>
    </lineage>
</organism>
<dbReference type="PANTHER" id="PTHR47381:SF3">
    <property type="entry name" value="ALPHA_BETA-HYDROLASES SUPERFAMILY PROTEIN"/>
    <property type="match status" value="1"/>
</dbReference>
<keyword evidence="1" id="KW-0378">Hydrolase</keyword>
<dbReference type="PANTHER" id="PTHR47381">
    <property type="entry name" value="ALPHA/BETA-HYDROLASES SUPERFAMILY PROTEIN"/>
    <property type="match status" value="1"/>
</dbReference>
<gene>
    <name evidence="1" type="ORF">SAMN04488134_11013</name>
</gene>
<dbReference type="GO" id="GO:0016787">
    <property type="term" value="F:hydrolase activity"/>
    <property type="evidence" value="ECO:0007669"/>
    <property type="project" value="UniProtKB-KW"/>
</dbReference>
<accession>A0A1H8R9P8</accession>